<evidence type="ECO:0000313" key="2">
    <source>
        <dbReference type="Proteomes" id="UP000024842"/>
    </source>
</evidence>
<protein>
    <recommendedName>
        <fullName evidence="3">Transposase</fullName>
    </recommendedName>
</protein>
<keyword evidence="2" id="KW-1185">Reference proteome</keyword>
<dbReference type="RefSeq" id="WP_035544135.1">
    <property type="nucleotide sequence ID" value="NZ_BAUP01000059.1"/>
</dbReference>
<dbReference type="Proteomes" id="UP000024842">
    <property type="component" value="Unassembled WGS sequence"/>
</dbReference>
<evidence type="ECO:0000313" key="1">
    <source>
        <dbReference type="EMBL" id="GAJ46059.1"/>
    </source>
</evidence>
<proteinExistence type="predicted"/>
<sequence length="117" mass="13411">MKENQDMILKKAAQKFGGTISYWLKRLGYSLKKRLFALRSKPRKAKSVSRIDQRYSVPNLVYIDKNGIDRLCAKTKTGAEKVKSWLVKKWNQRTNTIAGLVNNTPIVLMEFNGSCDT</sequence>
<organism evidence="1 2">
    <name type="scientific">Holospora elegans E1</name>
    <dbReference type="NCBI Taxonomy" id="1427503"/>
    <lineage>
        <taxon>Bacteria</taxon>
        <taxon>Pseudomonadati</taxon>
        <taxon>Pseudomonadota</taxon>
        <taxon>Alphaproteobacteria</taxon>
        <taxon>Holosporales</taxon>
        <taxon>Holosporaceae</taxon>
        <taxon>Holospora</taxon>
    </lineage>
</organism>
<accession>A0A023DXZ9</accession>
<name>A0A023DXZ9_9PROT</name>
<dbReference type="EMBL" id="BAUP01000059">
    <property type="protein sequence ID" value="GAJ46059.1"/>
    <property type="molecule type" value="Genomic_DNA"/>
</dbReference>
<comment type="caution">
    <text evidence="1">The sequence shown here is derived from an EMBL/GenBank/DDBJ whole genome shotgun (WGS) entry which is preliminary data.</text>
</comment>
<dbReference type="AlphaFoldDB" id="A0A023DXZ9"/>
<gene>
    <name evidence="1" type="ORF">HE1_00380</name>
</gene>
<reference evidence="1 2" key="1">
    <citation type="journal article" date="2014" name="FEMS Microbiol. Lett.">
        <title>Draft genome sequences of three Holospora species (Holospora obtusa, Holospora undulata, and Holospora elegans), endonuclear symbiotic bacteria of the ciliate Paramecium caudatum.</title>
        <authorList>
            <person name="Dohra H."/>
            <person name="Tanaka K."/>
            <person name="Suzuki T."/>
            <person name="Fujishima M."/>
            <person name="Suzuki H."/>
        </authorList>
    </citation>
    <scope>NUCLEOTIDE SEQUENCE [LARGE SCALE GENOMIC DNA]</scope>
    <source>
        <strain evidence="1 2">E1</strain>
    </source>
</reference>
<evidence type="ECO:0008006" key="3">
    <source>
        <dbReference type="Google" id="ProtNLM"/>
    </source>
</evidence>